<proteinExistence type="predicted"/>
<protein>
    <submittedName>
        <fullName evidence="1">Uncharacterized protein</fullName>
    </submittedName>
</protein>
<dbReference type="VEuPathDB" id="TrichDB:TVAG_435110"/>
<dbReference type="InParanoid" id="A2FXL0"/>
<gene>
    <name evidence="1" type="ORF">TVAG_435110</name>
</gene>
<dbReference type="AlphaFoldDB" id="A2FXL0"/>
<reference evidence="1" key="1">
    <citation type="submission" date="2006-10" db="EMBL/GenBank/DDBJ databases">
        <authorList>
            <person name="Amadeo P."/>
            <person name="Zhao Q."/>
            <person name="Wortman J."/>
            <person name="Fraser-Liggett C."/>
            <person name="Carlton J."/>
        </authorList>
    </citation>
    <scope>NUCLEOTIDE SEQUENCE</scope>
    <source>
        <strain evidence="1">G3</strain>
    </source>
</reference>
<sequence>MNPQLAAFKQLPEYLELDHYVRQNILTRDKLDILEKELADKHTSKKSFYSINSNTVTRALLRTATCLKWQRGMKGGGVTLLSAPDEIKFKNLVNEMANELNCITTAMARAVVYELNEYRLKFASRNFDLQIAQILLCA</sequence>
<dbReference type="EMBL" id="DS114115">
    <property type="protein sequence ID" value="EAX90358.1"/>
    <property type="molecule type" value="Genomic_DNA"/>
</dbReference>
<evidence type="ECO:0000313" key="1">
    <source>
        <dbReference type="EMBL" id="EAX90358.1"/>
    </source>
</evidence>
<accession>A2FXL0</accession>
<dbReference type="KEGG" id="tva:4748045"/>
<keyword evidence="2" id="KW-1185">Reference proteome</keyword>
<dbReference type="RefSeq" id="XP_001303288.1">
    <property type="nucleotide sequence ID" value="XM_001303287.1"/>
</dbReference>
<organism evidence="1 2">
    <name type="scientific">Trichomonas vaginalis (strain ATCC PRA-98 / G3)</name>
    <dbReference type="NCBI Taxonomy" id="412133"/>
    <lineage>
        <taxon>Eukaryota</taxon>
        <taxon>Metamonada</taxon>
        <taxon>Parabasalia</taxon>
        <taxon>Trichomonadida</taxon>
        <taxon>Trichomonadidae</taxon>
        <taxon>Trichomonas</taxon>
    </lineage>
</organism>
<name>A2FXL0_TRIV3</name>
<dbReference type="VEuPathDB" id="TrichDB:TVAGG3_0092750"/>
<dbReference type="Proteomes" id="UP000001542">
    <property type="component" value="Unassembled WGS sequence"/>
</dbReference>
<reference evidence="1" key="2">
    <citation type="journal article" date="2007" name="Science">
        <title>Draft genome sequence of the sexually transmitted pathogen Trichomonas vaginalis.</title>
        <authorList>
            <person name="Carlton J.M."/>
            <person name="Hirt R.P."/>
            <person name="Silva J.C."/>
            <person name="Delcher A.L."/>
            <person name="Schatz M."/>
            <person name="Zhao Q."/>
            <person name="Wortman J.R."/>
            <person name="Bidwell S.L."/>
            <person name="Alsmark U.C.M."/>
            <person name="Besteiro S."/>
            <person name="Sicheritz-Ponten T."/>
            <person name="Noel C.J."/>
            <person name="Dacks J.B."/>
            <person name="Foster P.G."/>
            <person name="Simillion C."/>
            <person name="Van de Peer Y."/>
            <person name="Miranda-Saavedra D."/>
            <person name="Barton G.J."/>
            <person name="Westrop G.D."/>
            <person name="Mueller S."/>
            <person name="Dessi D."/>
            <person name="Fiori P.L."/>
            <person name="Ren Q."/>
            <person name="Paulsen I."/>
            <person name="Zhang H."/>
            <person name="Bastida-Corcuera F.D."/>
            <person name="Simoes-Barbosa A."/>
            <person name="Brown M.T."/>
            <person name="Hayes R.D."/>
            <person name="Mukherjee M."/>
            <person name="Okumura C.Y."/>
            <person name="Schneider R."/>
            <person name="Smith A.J."/>
            <person name="Vanacova S."/>
            <person name="Villalvazo M."/>
            <person name="Haas B.J."/>
            <person name="Pertea M."/>
            <person name="Feldblyum T.V."/>
            <person name="Utterback T.R."/>
            <person name="Shu C.L."/>
            <person name="Osoegawa K."/>
            <person name="de Jong P.J."/>
            <person name="Hrdy I."/>
            <person name="Horvathova L."/>
            <person name="Zubacova Z."/>
            <person name="Dolezal P."/>
            <person name="Malik S.B."/>
            <person name="Logsdon J.M. Jr."/>
            <person name="Henze K."/>
            <person name="Gupta A."/>
            <person name="Wang C.C."/>
            <person name="Dunne R.L."/>
            <person name="Upcroft J.A."/>
            <person name="Upcroft P."/>
            <person name="White O."/>
            <person name="Salzberg S.L."/>
            <person name="Tang P."/>
            <person name="Chiu C.-H."/>
            <person name="Lee Y.-S."/>
            <person name="Embley T.M."/>
            <person name="Coombs G.H."/>
            <person name="Mottram J.C."/>
            <person name="Tachezy J."/>
            <person name="Fraser-Liggett C.M."/>
            <person name="Johnson P.J."/>
        </authorList>
    </citation>
    <scope>NUCLEOTIDE SEQUENCE [LARGE SCALE GENOMIC DNA]</scope>
    <source>
        <strain evidence="1">G3</strain>
    </source>
</reference>
<evidence type="ECO:0000313" key="2">
    <source>
        <dbReference type="Proteomes" id="UP000001542"/>
    </source>
</evidence>